<evidence type="ECO:0000313" key="13">
    <source>
        <dbReference type="Proteomes" id="UP001431783"/>
    </source>
</evidence>
<evidence type="ECO:0000256" key="4">
    <source>
        <dbReference type="ARBA" id="ARBA00022676"/>
    </source>
</evidence>
<gene>
    <name evidence="12" type="ORF">WA026_011145</name>
</gene>
<accession>A0AAW1U503</accession>
<dbReference type="AlphaFoldDB" id="A0AAW1U503"/>
<dbReference type="CDD" id="cd09009">
    <property type="entry name" value="PNP-EcPNPII_like"/>
    <property type="match status" value="1"/>
</dbReference>
<sequence length="277" mass="31186">MNSEEAASFLLKKFKKSPSILIVYSIALGNFPNVLEYSIKVPCDEVPCFPAKQKGSISPQFIFGKLLQKYVLVLQGRYHYYEGYSKEEITFPVRVASLLGCKNMFITNAVGSMNKKFELGDIMLINNHLDVVDSSGDSALKVYNDNRRKFKKTSGIYDENFRAIARKLSVEEGMEKYVKTGIYAMVNRKALQTPSDILAFKTSGADVVGTSILPEVLTAVKLKLSIFGLSIVTDKRILDYSNFPDPMPDDITKSLKLKKSFILKLIERYVEYCSDAM</sequence>
<comment type="catalytic activity">
    <reaction evidence="6">
        <text>inosine + phosphate = alpha-D-ribose 1-phosphate + hypoxanthine</text>
        <dbReference type="Rhea" id="RHEA:27646"/>
        <dbReference type="ChEBI" id="CHEBI:17368"/>
        <dbReference type="ChEBI" id="CHEBI:17596"/>
        <dbReference type="ChEBI" id="CHEBI:43474"/>
        <dbReference type="ChEBI" id="CHEBI:57720"/>
        <dbReference type="EC" id="2.4.2.1"/>
    </reaction>
</comment>
<dbReference type="EC" id="2.4.2.1" evidence="3"/>
<comment type="caution">
    <text evidence="12">The sequence shown here is derived from an EMBL/GenBank/DDBJ whole genome shotgun (WGS) entry which is preliminary data.</text>
</comment>
<evidence type="ECO:0000256" key="9">
    <source>
        <dbReference type="ARBA" id="ARBA00023970"/>
    </source>
</evidence>
<dbReference type="InterPro" id="IPR000845">
    <property type="entry name" value="Nucleoside_phosphorylase_d"/>
</dbReference>
<evidence type="ECO:0000256" key="5">
    <source>
        <dbReference type="ARBA" id="ARBA00022679"/>
    </source>
</evidence>
<dbReference type="InterPro" id="IPR035994">
    <property type="entry name" value="Nucleoside_phosphorylase_sf"/>
</dbReference>
<dbReference type="Pfam" id="PF01048">
    <property type="entry name" value="PNP_UDP_1"/>
    <property type="match status" value="1"/>
</dbReference>
<dbReference type="PANTHER" id="PTHR11904:SF9">
    <property type="entry name" value="PURINE NUCLEOSIDE PHOSPHORYLASE-RELATED"/>
    <property type="match status" value="1"/>
</dbReference>
<keyword evidence="13" id="KW-1185">Reference proteome</keyword>
<dbReference type="Proteomes" id="UP001431783">
    <property type="component" value="Unassembled WGS sequence"/>
</dbReference>
<reference evidence="12 13" key="1">
    <citation type="submission" date="2023-03" db="EMBL/GenBank/DDBJ databases">
        <title>Genome insight into feeding habits of ladybird beetles.</title>
        <authorList>
            <person name="Li H.-S."/>
            <person name="Huang Y.-H."/>
            <person name="Pang H."/>
        </authorList>
    </citation>
    <scope>NUCLEOTIDE SEQUENCE [LARGE SCALE GENOMIC DNA]</scope>
    <source>
        <strain evidence="12">SYSU_2023b</strain>
        <tissue evidence="12">Whole body</tissue>
    </source>
</reference>
<keyword evidence="5" id="KW-0808">Transferase</keyword>
<comment type="catalytic activity">
    <reaction evidence="9">
        <text>guanosine + phosphate = alpha-D-ribose 1-phosphate + guanine</text>
        <dbReference type="Rhea" id="RHEA:13233"/>
        <dbReference type="ChEBI" id="CHEBI:16235"/>
        <dbReference type="ChEBI" id="CHEBI:16750"/>
        <dbReference type="ChEBI" id="CHEBI:43474"/>
        <dbReference type="ChEBI" id="CHEBI:57720"/>
        <dbReference type="EC" id="2.4.2.1"/>
    </reaction>
</comment>
<comment type="catalytic activity">
    <reaction evidence="8">
        <text>2'-deoxyinosine + phosphate = 2-deoxy-alpha-D-ribose 1-phosphate + hypoxanthine</text>
        <dbReference type="Rhea" id="RHEA:27750"/>
        <dbReference type="ChEBI" id="CHEBI:17368"/>
        <dbReference type="ChEBI" id="CHEBI:28997"/>
        <dbReference type="ChEBI" id="CHEBI:43474"/>
        <dbReference type="ChEBI" id="CHEBI:57259"/>
        <dbReference type="EC" id="2.4.2.1"/>
    </reaction>
</comment>
<evidence type="ECO:0000256" key="3">
    <source>
        <dbReference type="ARBA" id="ARBA00011886"/>
    </source>
</evidence>
<evidence type="ECO:0000256" key="6">
    <source>
        <dbReference type="ARBA" id="ARBA00023918"/>
    </source>
</evidence>
<protein>
    <recommendedName>
        <fullName evidence="3">purine-nucleoside phosphorylase</fullName>
        <ecNumber evidence="3">2.4.2.1</ecNumber>
    </recommendedName>
    <alternativeName>
        <fullName evidence="10">Inosine-guanosine phosphorylase</fullName>
    </alternativeName>
</protein>
<dbReference type="GO" id="GO:0005737">
    <property type="term" value="C:cytoplasm"/>
    <property type="evidence" value="ECO:0007669"/>
    <property type="project" value="TreeGrafter"/>
</dbReference>
<dbReference type="GO" id="GO:0004731">
    <property type="term" value="F:purine-nucleoside phosphorylase activity"/>
    <property type="evidence" value="ECO:0007669"/>
    <property type="project" value="UniProtKB-EC"/>
</dbReference>
<dbReference type="EMBL" id="JARQZJ010000035">
    <property type="protein sequence ID" value="KAK9876030.1"/>
    <property type="molecule type" value="Genomic_DNA"/>
</dbReference>
<dbReference type="InterPro" id="IPR011268">
    <property type="entry name" value="Purine_phosphorylase"/>
</dbReference>
<dbReference type="Gene3D" id="3.40.50.1580">
    <property type="entry name" value="Nucleoside phosphorylase domain"/>
    <property type="match status" value="1"/>
</dbReference>
<keyword evidence="4" id="KW-0328">Glycosyltransferase</keyword>
<evidence type="ECO:0000256" key="8">
    <source>
        <dbReference type="ARBA" id="ARBA00023950"/>
    </source>
</evidence>
<evidence type="ECO:0000256" key="7">
    <source>
        <dbReference type="ARBA" id="ARBA00023929"/>
    </source>
</evidence>
<evidence type="ECO:0000259" key="11">
    <source>
        <dbReference type="Pfam" id="PF01048"/>
    </source>
</evidence>
<evidence type="ECO:0000256" key="2">
    <source>
        <dbReference type="ARBA" id="ARBA00006751"/>
    </source>
</evidence>
<evidence type="ECO:0000313" key="12">
    <source>
        <dbReference type="EMBL" id="KAK9876030.1"/>
    </source>
</evidence>
<dbReference type="SUPFAM" id="SSF53167">
    <property type="entry name" value="Purine and uridine phosphorylases"/>
    <property type="match status" value="1"/>
</dbReference>
<comment type="pathway">
    <text evidence="1">Purine metabolism; purine nucleoside salvage.</text>
</comment>
<feature type="domain" description="Nucleoside phosphorylase" evidence="11">
    <location>
        <begin position="31"/>
        <end position="236"/>
    </location>
</feature>
<evidence type="ECO:0000256" key="1">
    <source>
        <dbReference type="ARBA" id="ARBA00005058"/>
    </source>
</evidence>
<organism evidence="12 13">
    <name type="scientific">Henosepilachna vigintioctopunctata</name>
    <dbReference type="NCBI Taxonomy" id="420089"/>
    <lineage>
        <taxon>Eukaryota</taxon>
        <taxon>Metazoa</taxon>
        <taxon>Ecdysozoa</taxon>
        <taxon>Arthropoda</taxon>
        <taxon>Hexapoda</taxon>
        <taxon>Insecta</taxon>
        <taxon>Pterygota</taxon>
        <taxon>Neoptera</taxon>
        <taxon>Endopterygota</taxon>
        <taxon>Coleoptera</taxon>
        <taxon>Polyphaga</taxon>
        <taxon>Cucujiformia</taxon>
        <taxon>Coccinelloidea</taxon>
        <taxon>Coccinellidae</taxon>
        <taxon>Epilachninae</taxon>
        <taxon>Epilachnini</taxon>
        <taxon>Henosepilachna</taxon>
    </lineage>
</organism>
<proteinExistence type="inferred from homology"/>
<dbReference type="PANTHER" id="PTHR11904">
    <property type="entry name" value="METHYLTHIOADENOSINE/PURINE NUCLEOSIDE PHOSPHORYLASE"/>
    <property type="match status" value="1"/>
</dbReference>
<dbReference type="GO" id="GO:0009116">
    <property type="term" value="P:nucleoside metabolic process"/>
    <property type="evidence" value="ECO:0007669"/>
    <property type="project" value="InterPro"/>
</dbReference>
<comment type="similarity">
    <text evidence="2">Belongs to the PNP/MTAP phosphorylase family.</text>
</comment>
<name>A0AAW1U503_9CUCU</name>
<evidence type="ECO:0000256" key="10">
    <source>
        <dbReference type="ARBA" id="ARBA00031036"/>
    </source>
</evidence>
<comment type="catalytic activity">
    <reaction evidence="7">
        <text>2'-deoxyguanosine + phosphate = 2-deoxy-alpha-D-ribose 1-phosphate + guanine</text>
        <dbReference type="Rhea" id="RHEA:27738"/>
        <dbReference type="ChEBI" id="CHEBI:16235"/>
        <dbReference type="ChEBI" id="CHEBI:17172"/>
        <dbReference type="ChEBI" id="CHEBI:43474"/>
        <dbReference type="ChEBI" id="CHEBI:57259"/>
        <dbReference type="EC" id="2.4.2.1"/>
    </reaction>
</comment>